<keyword evidence="4 5" id="KW-0408">Iron</keyword>
<keyword evidence="7" id="KW-1185">Reference proteome</keyword>
<dbReference type="Proteomes" id="UP000027920">
    <property type="component" value="Unassembled WGS sequence"/>
</dbReference>
<evidence type="ECO:0000256" key="4">
    <source>
        <dbReference type="ARBA" id="ARBA00023004"/>
    </source>
</evidence>
<dbReference type="PRINTS" id="PR00465">
    <property type="entry name" value="EP450IV"/>
</dbReference>
<protein>
    <recommendedName>
        <fullName evidence="8">Cytochrome P450 oxidoreductase</fullName>
    </recommendedName>
</protein>
<dbReference type="GO" id="GO:0005506">
    <property type="term" value="F:iron ion binding"/>
    <property type="evidence" value="ECO:0007669"/>
    <property type="project" value="InterPro"/>
</dbReference>
<keyword evidence="3 5" id="KW-0479">Metal-binding</keyword>
<dbReference type="SUPFAM" id="SSF48264">
    <property type="entry name" value="Cytochrome P450"/>
    <property type="match status" value="1"/>
</dbReference>
<evidence type="ECO:0000256" key="3">
    <source>
        <dbReference type="ARBA" id="ARBA00022723"/>
    </source>
</evidence>
<evidence type="ECO:0008006" key="8">
    <source>
        <dbReference type="Google" id="ProtNLM"/>
    </source>
</evidence>
<dbReference type="GO" id="GO:0020037">
    <property type="term" value="F:heme binding"/>
    <property type="evidence" value="ECO:0007669"/>
    <property type="project" value="InterPro"/>
</dbReference>
<dbReference type="STRING" id="1182545.A0A072NVL7"/>
<dbReference type="PANTHER" id="PTHR24305">
    <property type="entry name" value="CYTOCHROME P450"/>
    <property type="match status" value="1"/>
</dbReference>
<dbReference type="InterPro" id="IPR002403">
    <property type="entry name" value="Cyt_P450_E_grp-IV"/>
</dbReference>
<dbReference type="Gene3D" id="1.10.630.10">
    <property type="entry name" value="Cytochrome P450"/>
    <property type="match status" value="1"/>
</dbReference>
<organism evidence="6 7">
    <name type="scientific">Exophiala aquamarina CBS 119918</name>
    <dbReference type="NCBI Taxonomy" id="1182545"/>
    <lineage>
        <taxon>Eukaryota</taxon>
        <taxon>Fungi</taxon>
        <taxon>Dikarya</taxon>
        <taxon>Ascomycota</taxon>
        <taxon>Pezizomycotina</taxon>
        <taxon>Eurotiomycetes</taxon>
        <taxon>Chaetothyriomycetidae</taxon>
        <taxon>Chaetothyriales</taxon>
        <taxon>Herpotrichiellaceae</taxon>
        <taxon>Exophiala</taxon>
    </lineage>
</organism>
<name>A0A072NVL7_9EURO</name>
<dbReference type="HOGENOM" id="CLU_001570_5_11_1"/>
<evidence type="ECO:0000256" key="5">
    <source>
        <dbReference type="PIRSR" id="PIRSR602403-1"/>
    </source>
</evidence>
<comment type="cofactor">
    <cofactor evidence="1 5">
        <name>heme</name>
        <dbReference type="ChEBI" id="CHEBI:30413"/>
    </cofactor>
</comment>
<dbReference type="InterPro" id="IPR050121">
    <property type="entry name" value="Cytochrome_P450_monoxygenase"/>
</dbReference>
<comment type="similarity">
    <text evidence="2">Belongs to the cytochrome P450 family.</text>
</comment>
<evidence type="ECO:0000256" key="1">
    <source>
        <dbReference type="ARBA" id="ARBA00001971"/>
    </source>
</evidence>
<reference evidence="6 7" key="1">
    <citation type="submission" date="2013-03" db="EMBL/GenBank/DDBJ databases">
        <title>The Genome Sequence of Exophiala aquamarina CBS 119918.</title>
        <authorList>
            <consortium name="The Broad Institute Genomics Platform"/>
            <person name="Cuomo C."/>
            <person name="de Hoog S."/>
            <person name="Gorbushina A."/>
            <person name="Walker B."/>
            <person name="Young S.K."/>
            <person name="Zeng Q."/>
            <person name="Gargeya S."/>
            <person name="Fitzgerald M."/>
            <person name="Haas B."/>
            <person name="Abouelleil A."/>
            <person name="Allen A.W."/>
            <person name="Alvarado L."/>
            <person name="Arachchi H.M."/>
            <person name="Berlin A.M."/>
            <person name="Chapman S.B."/>
            <person name="Gainer-Dewar J."/>
            <person name="Goldberg J."/>
            <person name="Griggs A."/>
            <person name="Gujja S."/>
            <person name="Hansen M."/>
            <person name="Howarth C."/>
            <person name="Imamovic A."/>
            <person name="Ireland A."/>
            <person name="Larimer J."/>
            <person name="McCowan C."/>
            <person name="Murphy C."/>
            <person name="Pearson M."/>
            <person name="Poon T.W."/>
            <person name="Priest M."/>
            <person name="Roberts A."/>
            <person name="Saif S."/>
            <person name="Shea T."/>
            <person name="Sisk P."/>
            <person name="Sykes S."/>
            <person name="Wortman J."/>
            <person name="Nusbaum C."/>
            <person name="Birren B."/>
        </authorList>
    </citation>
    <scope>NUCLEOTIDE SEQUENCE [LARGE SCALE GENOMIC DNA]</scope>
    <source>
        <strain evidence="6 7">CBS 119918</strain>
    </source>
</reference>
<sequence>MDALLCLGLSATEVTGLRRYQGYEVAPTWQICLSLFILQYFSLKFYRIVVYPTCVSPLRRVPGPKDGHPLIGHAYKLFTASPTSLQVAWMRADPKATFIRYLSFRNRETLILNSPQAHREVLQTNCYAFVKPAFLKRVIGDMAGHGIMFTEGDAHKRGRRLLVGPFSHRNIKRLLPIFNFKAKEMVSVLSKIVGNEYQHDVEVTSWLNKTTLDIIGIAVLGYQLDALTSHSAFSDAYNTMFELTPVGNMIAAVNAIVPVRSWLPLKANFEFVQAKKTVRTLLRQHIRRRKQEILDVKHSLDTENSHLDLLSLILKEKSEGLAQWTEDEILGNVTISNFLQGHETTAGACAWALHALSLNGHMQKRLRDEINVSVLEDTDPTVEQIDGAPFLNNFVLEVLRFYSPAISTPREAARDVVICGQFLPKGTIIEIVPAILAMNPTVWGPTVDQFDPDRFDNLPQEARDPYAQQSFISGPRVCIGKSFALLEFRALLVHLVRNFEIQSVGNPVEYLRGSPSLRPAGGLHLKVTKI</sequence>
<gene>
    <name evidence="6" type="ORF">A1O9_12865</name>
</gene>
<dbReference type="GeneID" id="25287759"/>
<evidence type="ECO:0000256" key="2">
    <source>
        <dbReference type="ARBA" id="ARBA00010617"/>
    </source>
</evidence>
<dbReference type="GO" id="GO:0004497">
    <property type="term" value="F:monooxygenase activity"/>
    <property type="evidence" value="ECO:0007669"/>
    <property type="project" value="InterPro"/>
</dbReference>
<dbReference type="VEuPathDB" id="FungiDB:A1O9_12865"/>
<evidence type="ECO:0000313" key="6">
    <source>
        <dbReference type="EMBL" id="KEF51083.1"/>
    </source>
</evidence>
<dbReference type="Pfam" id="PF00067">
    <property type="entry name" value="p450"/>
    <property type="match status" value="1"/>
</dbReference>
<dbReference type="OrthoDB" id="1470350at2759"/>
<comment type="caution">
    <text evidence="6">The sequence shown here is derived from an EMBL/GenBank/DDBJ whole genome shotgun (WGS) entry which is preliminary data.</text>
</comment>
<feature type="binding site" description="axial binding residue" evidence="5">
    <location>
        <position position="478"/>
    </location>
    <ligand>
        <name>heme</name>
        <dbReference type="ChEBI" id="CHEBI:30413"/>
    </ligand>
    <ligandPart>
        <name>Fe</name>
        <dbReference type="ChEBI" id="CHEBI:18248"/>
    </ligandPart>
</feature>
<dbReference type="PANTHER" id="PTHR24305:SF166">
    <property type="entry name" value="CYTOCHROME P450 12A4, MITOCHONDRIAL-RELATED"/>
    <property type="match status" value="1"/>
</dbReference>
<keyword evidence="5" id="KW-0349">Heme</keyword>
<dbReference type="GO" id="GO:0016705">
    <property type="term" value="F:oxidoreductase activity, acting on paired donors, with incorporation or reduction of molecular oxygen"/>
    <property type="evidence" value="ECO:0007669"/>
    <property type="project" value="InterPro"/>
</dbReference>
<dbReference type="InterPro" id="IPR001128">
    <property type="entry name" value="Cyt_P450"/>
</dbReference>
<proteinExistence type="inferred from homology"/>
<dbReference type="AlphaFoldDB" id="A0A072NVL7"/>
<dbReference type="EMBL" id="AMGV01000029">
    <property type="protein sequence ID" value="KEF51083.1"/>
    <property type="molecule type" value="Genomic_DNA"/>
</dbReference>
<accession>A0A072NVL7</accession>
<dbReference type="PRINTS" id="PR00385">
    <property type="entry name" value="P450"/>
</dbReference>
<dbReference type="RefSeq" id="XP_013253673.1">
    <property type="nucleotide sequence ID" value="XM_013398219.1"/>
</dbReference>
<dbReference type="InterPro" id="IPR036396">
    <property type="entry name" value="Cyt_P450_sf"/>
</dbReference>
<evidence type="ECO:0000313" key="7">
    <source>
        <dbReference type="Proteomes" id="UP000027920"/>
    </source>
</evidence>